<comment type="caution">
    <text evidence="1">The sequence shown here is derived from an EMBL/GenBank/DDBJ whole genome shotgun (WGS) entry which is preliminary data.</text>
</comment>
<dbReference type="OrthoDB" id="4954868at2"/>
<dbReference type="Gene3D" id="1.25.40.10">
    <property type="entry name" value="Tetratricopeptide repeat domain"/>
    <property type="match status" value="1"/>
</dbReference>
<accession>A0A5J5IWA2</accession>
<dbReference type="EMBL" id="VYSA01000007">
    <property type="protein sequence ID" value="KAA9104789.1"/>
    <property type="molecule type" value="Genomic_DNA"/>
</dbReference>
<evidence type="ECO:0000313" key="2">
    <source>
        <dbReference type="Proteomes" id="UP000325827"/>
    </source>
</evidence>
<evidence type="ECO:0000313" key="1">
    <source>
        <dbReference type="EMBL" id="KAA9104789.1"/>
    </source>
</evidence>
<keyword evidence="2" id="KW-1185">Reference proteome</keyword>
<gene>
    <name evidence="1" type="ORF">F6B43_19125</name>
</gene>
<dbReference type="Proteomes" id="UP000325827">
    <property type="component" value="Unassembled WGS sequence"/>
</dbReference>
<protein>
    <submittedName>
        <fullName evidence="1">DUF4192 family protein</fullName>
    </submittedName>
</protein>
<dbReference type="Pfam" id="PF13830">
    <property type="entry name" value="DUF4192"/>
    <property type="match status" value="1"/>
</dbReference>
<sequence length="336" mass="35192">MTETTIHKATQPSDFLAAVPSMLGYQPTESVVVIPFAGPRTVGAMRFDLPDVPNAAAVANMAAGLVCKIQGATGLAVVVYGERTPAEAVAEAIAGKAAECGLSVVERFYVTGSGWGLIGDDAVSPMPEVPEHLAAMVTATNQHTGAALPEIDEAIAREVAEALPGDLGIRLTMLDASPLDLYEGALSWDGSNLEAQSAATMIAMMNRPALRDVALVQWAHGFAAGESALDAQIAWENGTEYPTHLAMIMWGEGPRPDPNRIEAALTACRHLAALAPANAQIGPLAAAAWLSWALGRSTHADQYSRRALAIDPDHGLSQIVSTFIAAGHLPEYAFTH</sequence>
<dbReference type="InterPro" id="IPR025447">
    <property type="entry name" value="DUF4192"/>
</dbReference>
<proteinExistence type="predicted"/>
<name>A0A5J5IWA2_9MICO</name>
<dbReference type="RefSeq" id="WP_150450653.1">
    <property type="nucleotide sequence ID" value="NZ_VYSA01000007.1"/>
</dbReference>
<organism evidence="1 2">
    <name type="scientific">Microbacterium rhizomatis</name>
    <dbReference type="NCBI Taxonomy" id="1631477"/>
    <lineage>
        <taxon>Bacteria</taxon>
        <taxon>Bacillati</taxon>
        <taxon>Actinomycetota</taxon>
        <taxon>Actinomycetes</taxon>
        <taxon>Micrococcales</taxon>
        <taxon>Microbacteriaceae</taxon>
        <taxon>Microbacterium</taxon>
    </lineage>
</organism>
<reference evidence="2" key="1">
    <citation type="submission" date="2019-09" db="EMBL/GenBank/DDBJ databases">
        <title>Mumia zhuanghuii sp. nov. isolated from the intestinal contents of plateau pika (Ochotona curzoniae) in the Qinghai-Tibet plateau of China.</title>
        <authorList>
            <person name="Tian Z."/>
        </authorList>
    </citation>
    <scope>NUCLEOTIDE SEQUENCE [LARGE SCALE GENOMIC DNA]</scope>
    <source>
        <strain evidence="2">JCM 30598</strain>
    </source>
</reference>
<dbReference type="InterPro" id="IPR011990">
    <property type="entry name" value="TPR-like_helical_dom_sf"/>
</dbReference>
<dbReference type="AlphaFoldDB" id="A0A5J5IWA2"/>